<dbReference type="GO" id="GO:0009264">
    <property type="term" value="P:deoxyribonucleotide catabolic process"/>
    <property type="evidence" value="ECO:0007669"/>
    <property type="project" value="InterPro"/>
</dbReference>
<dbReference type="Pfam" id="PF06941">
    <property type="entry name" value="NT5C"/>
    <property type="match status" value="1"/>
</dbReference>
<proteinExistence type="predicted"/>
<sequence length="203" mass="23538">MSFTKTPILVDVDLTFVDSGWPWLYWMESVYQIPADVGLMDKDYEEKGLFNYNLSKYFPTRCKEAIEPYEFWEDPHLYDKMTPIAGAVDAIRRLHEAGHPIRFVSYCKKGHFSSKVRFLKRHCPFLDLDNGTDGSGFYATKVKAGVAGGVIIDDRNQFLNQFPDDVIKIKFDTPFSQDVEPRINYDLTSADWKEIADWLLENL</sequence>
<dbReference type="SUPFAM" id="SSF56784">
    <property type="entry name" value="HAD-like"/>
    <property type="match status" value="1"/>
</dbReference>
<dbReference type="InterPro" id="IPR010708">
    <property type="entry name" value="5'(3')-deoxyribonucleotidase"/>
</dbReference>
<protein>
    <submittedName>
        <fullName evidence="1">Uncharacterized protein</fullName>
    </submittedName>
</protein>
<dbReference type="Gene3D" id="3.40.50.1000">
    <property type="entry name" value="HAD superfamily/HAD-like"/>
    <property type="match status" value="1"/>
</dbReference>
<dbReference type="EMBL" id="KC954774">
    <property type="protein sequence ID" value="AIA64755.1"/>
    <property type="molecule type" value="Genomic_DNA"/>
</dbReference>
<dbReference type="RefSeq" id="YP_009042462.1">
    <property type="nucleotide sequence ID" value="NC_024354.1"/>
</dbReference>
<dbReference type="GO" id="GO:0008253">
    <property type="term" value="F:5'-nucleotidase activity"/>
    <property type="evidence" value="ECO:0007669"/>
    <property type="project" value="InterPro"/>
</dbReference>
<dbReference type="GeneID" id="19686976"/>
<dbReference type="InterPro" id="IPR023214">
    <property type="entry name" value="HAD_sf"/>
</dbReference>
<dbReference type="InterPro" id="IPR036412">
    <property type="entry name" value="HAD-like_sf"/>
</dbReference>
<keyword evidence="2" id="KW-1185">Reference proteome</keyword>
<organism evidence="1 2">
    <name type="scientific">Cronobacter phage CR8</name>
    <dbReference type="NCBI Taxonomy" id="1327934"/>
    <lineage>
        <taxon>Viruses</taxon>
        <taxon>Duplodnaviria</taxon>
        <taxon>Heunggongvirae</taxon>
        <taxon>Uroviricota</taxon>
        <taxon>Caudoviricetes</taxon>
        <taxon>Vequintavirinae</taxon>
        <taxon>Certrevirus</taxon>
        <taxon>Certrevirus CR8</taxon>
    </lineage>
</organism>
<gene>
    <name evidence="1" type="ORF">CR8_225</name>
</gene>
<evidence type="ECO:0000313" key="1">
    <source>
        <dbReference type="EMBL" id="AIA64755.1"/>
    </source>
</evidence>
<dbReference type="Proteomes" id="UP000026984">
    <property type="component" value="Segment"/>
</dbReference>
<evidence type="ECO:0000313" key="2">
    <source>
        <dbReference type="Proteomes" id="UP000026984"/>
    </source>
</evidence>
<dbReference type="KEGG" id="vg:19686976"/>
<accession>A0A060ACV3</accession>
<name>A0A060ACV3_9CAUD</name>
<reference evidence="1 2" key="1">
    <citation type="submission" date="2013-04" db="EMBL/GenBank/DDBJ databases">
        <title>Complete Genome Sequence of Cronobacter sakazakii Bacteriophage CR8.</title>
        <authorList>
            <person name="Kim Y."/>
            <person name="Shin H."/>
            <person name="Ryu S."/>
        </authorList>
    </citation>
    <scope>NUCLEOTIDE SEQUENCE [LARGE SCALE GENOMIC DNA]</scope>
</reference>